<dbReference type="InterPro" id="IPR029058">
    <property type="entry name" value="AB_hydrolase_fold"/>
</dbReference>
<dbReference type="Pfam" id="PF12697">
    <property type="entry name" value="Abhydrolase_6"/>
    <property type="match status" value="1"/>
</dbReference>
<gene>
    <name evidence="2" type="ORF">NE663_01265</name>
</gene>
<dbReference type="RefSeq" id="WP_256197285.1">
    <property type="nucleotide sequence ID" value="NZ_CALVCM010000063.1"/>
</dbReference>
<dbReference type="InterPro" id="IPR050266">
    <property type="entry name" value="AB_hydrolase_sf"/>
</dbReference>
<accession>A0ABT1SI63</accession>
<name>A0ABT1SI63_9FIRM</name>
<keyword evidence="2" id="KW-0378">Hydrolase</keyword>
<dbReference type="SUPFAM" id="SSF53474">
    <property type="entry name" value="alpha/beta-Hydrolases"/>
    <property type="match status" value="1"/>
</dbReference>
<dbReference type="Gene3D" id="3.40.50.1820">
    <property type="entry name" value="alpha/beta hydrolase"/>
    <property type="match status" value="1"/>
</dbReference>
<evidence type="ECO:0000313" key="2">
    <source>
        <dbReference type="EMBL" id="MCQ5120886.1"/>
    </source>
</evidence>
<reference evidence="2 3" key="1">
    <citation type="submission" date="2022-06" db="EMBL/GenBank/DDBJ databases">
        <title>Isolation of gut microbiota from human fecal samples.</title>
        <authorList>
            <person name="Pamer E.G."/>
            <person name="Barat B."/>
            <person name="Waligurski E."/>
            <person name="Medina S."/>
            <person name="Paddock L."/>
            <person name="Mostad J."/>
        </authorList>
    </citation>
    <scope>NUCLEOTIDE SEQUENCE [LARGE SCALE GENOMIC DNA]</scope>
    <source>
        <strain evidence="2 3">DFI.6.1</strain>
    </source>
</reference>
<evidence type="ECO:0000259" key="1">
    <source>
        <dbReference type="Pfam" id="PF12697"/>
    </source>
</evidence>
<dbReference type="InterPro" id="IPR000073">
    <property type="entry name" value="AB_hydrolase_1"/>
</dbReference>
<protein>
    <submittedName>
        <fullName evidence="2">Alpha/beta hydrolase</fullName>
    </submittedName>
</protein>
<feature type="domain" description="AB hydrolase-1" evidence="1">
    <location>
        <begin position="4"/>
        <end position="100"/>
    </location>
</feature>
<comment type="caution">
    <text evidence="2">The sequence shown here is derived from an EMBL/GenBank/DDBJ whole genome shotgun (WGS) entry which is preliminary data.</text>
</comment>
<dbReference type="PANTHER" id="PTHR43798">
    <property type="entry name" value="MONOACYLGLYCEROL LIPASE"/>
    <property type="match status" value="1"/>
</dbReference>
<keyword evidence="3" id="KW-1185">Reference proteome</keyword>
<dbReference type="GO" id="GO:0016787">
    <property type="term" value="F:hydrolase activity"/>
    <property type="evidence" value="ECO:0007669"/>
    <property type="project" value="UniProtKB-KW"/>
</dbReference>
<sequence length="209" mass="23635">MKHILIHGLGQNKSSWKAVDYELKRKGIETTAPNLYSMLDHAEPDYIALFNKFSDYCNAFEGKLNLCGLSLGGILAIDYAKKFPDKVNAIILIGTPYKIPKFLFHLQSVVFHFMPKAAFEKIGCPKKKFITLVKSMAHLDIAENLEKIHCRSLILCGVKDNQNMESAKRLHKTIKGSSFSTVSNSSHEVNVDNPKELSNLIYDFWNVDL</sequence>
<proteinExistence type="predicted"/>
<organism evidence="2 3">
    <name type="scientific">Massilicoli timonensis</name>
    <dbReference type="NCBI Taxonomy" id="2015901"/>
    <lineage>
        <taxon>Bacteria</taxon>
        <taxon>Bacillati</taxon>
        <taxon>Bacillota</taxon>
        <taxon>Erysipelotrichia</taxon>
        <taxon>Erysipelotrichales</taxon>
        <taxon>Erysipelotrichaceae</taxon>
        <taxon>Massilicoli</taxon>
    </lineage>
</organism>
<dbReference type="PANTHER" id="PTHR43798:SF5">
    <property type="entry name" value="MONOACYLGLYCEROL LIPASE ABHD6"/>
    <property type="match status" value="1"/>
</dbReference>
<dbReference type="Proteomes" id="UP001524435">
    <property type="component" value="Unassembled WGS sequence"/>
</dbReference>
<evidence type="ECO:0000313" key="3">
    <source>
        <dbReference type="Proteomes" id="UP001524435"/>
    </source>
</evidence>
<dbReference type="EMBL" id="JANGCH010000001">
    <property type="protein sequence ID" value="MCQ5120886.1"/>
    <property type="molecule type" value="Genomic_DNA"/>
</dbReference>